<name>A0A0E2H7H1_9FIRM</name>
<dbReference type="HOGENOM" id="CLU_169501_0_0_9"/>
<dbReference type="PATRIC" id="fig|999408.3.peg.3844"/>
<sequence length="88" mass="9757">MIEVGKEVTWTSQAQGSDKEKTGKVIAIIPAKIYADLFLPRDVKPSHVKYDSHISIYERVLVAVPAGKSGQITHYYCPRKSVLEAQGN</sequence>
<dbReference type="RefSeq" id="WP_002593679.1">
    <property type="nucleotide sequence ID" value="NZ_KB850979.1"/>
</dbReference>
<evidence type="ECO:0000313" key="2">
    <source>
        <dbReference type="Proteomes" id="UP000013085"/>
    </source>
</evidence>
<dbReference type="AlphaFoldDB" id="A0A0E2H7H1"/>
<reference evidence="1 2" key="1">
    <citation type="submission" date="2013-01" db="EMBL/GenBank/DDBJ databases">
        <title>The Genome Sequence of Clostridium clostridioforme 90A8.</title>
        <authorList>
            <consortium name="The Broad Institute Genome Sequencing Platform"/>
            <person name="Earl A."/>
            <person name="Ward D."/>
            <person name="Feldgarden M."/>
            <person name="Gevers D."/>
            <person name="Courvalin P."/>
            <person name="Lambert T."/>
            <person name="Walker B."/>
            <person name="Young S.K."/>
            <person name="Zeng Q."/>
            <person name="Gargeya S."/>
            <person name="Fitzgerald M."/>
            <person name="Haas B."/>
            <person name="Abouelleil A."/>
            <person name="Alvarado L."/>
            <person name="Arachchi H.M."/>
            <person name="Berlin A.M."/>
            <person name="Chapman S.B."/>
            <person name="Dewar J."/>
            <person name="Goldberg J."/>
            <person name="Griggs A."/>
            <person name="Gujja S."/>
            <person name="Hansen M."/>
            <person name="Howarth C."/>
            <person name="Imamovic A."/>
            <person name="Larimer J."/>
            <person name="McCowan C."/>
            <person name="Murphy C."/>
            <person name="Neiman D."/>
            <person name="Pearson M."/>
            <person name="Priest M."/>
            <person name="Roberts A."/>
            <person name="Saif S."/>
            <person name="Shea T."/>
            <person name="Sisk P."/>
            <person name="Sykes S."/>
            <person name="Wortman J."/>
            <person name="Nusbaum C."/>
            <person name="Birren B."/>
        </authorList>
    </citation>
    <scope>NUCLEOTIDE SEQUENCE [LARGE SCALE GENOMIC DNA]</scope>
    <source>
        <strain evidence="1 2">90A8</strain>
    </source>
</reference>
<dbReference type="Proteomes" id="UP000013085">
    <property type="component" value="Unassembled WGS sequence"/>
</dbReference>
<accession>A0A0E2H7H1</accession>
<evidence type="ECO:0000313" key="1">
    <source>
        <dbReference type="EMBL" id="ENZ12448.1"/>
    </source>
</evidence>
<gene>
    <name evidence="1" type="ORF">HMPREF1090_03574</name>
</gene>
<comment type="caution">
    <text evidence="1">The sequence shown here is derived from an EMBL/GenBank/DDBJ whole genome shotgun (WGS) entry which is preliminary data.</text>
</comment>
<organism evidence="1 2">
    <name type="scientific">[Clostridium] clostridioforme 90A8</name>
    <dbReference type="NCBI Taxonomy" id="999408"/>
    <lineage>
        <taxon>Bacteria</taxon>
        <taxon>Bacillati</taxon>
        <taxon>Bacillota</taxon>
        <taxon>Clostridia</taxon>
        <taxon>Lachnospirales</taxon>
        <taxon>Lachnospiraceae</taxon>
        <taxon>Enterocloster</taxon>
    </lineage>
</organism>
<dbReference type="EMBL" id="AGYR01000039">
    <property type="protein sequence ID" value="ENZ12448.1"/>
    <property type="molecule type" value="Genomic_DNA"/>
</dbReference>
<proteinExistence type="predicted"/>
<protein>
    <submittedName>
        <fullName evidence="1">Uncharacterized protein</fullName>
    </submittedName>
</protein>